<comment type="caution">
    <text evidence="2">The sequence shown here is derived from an EMBL/GenBank/DDBJ whole genome shotgun (WGS) entry which is preliminary data.</text>
</comment>
<accession>A0A212CAH3</accession>
<evidence type="ECO:0000313" key="2">
    <source>
        <dbReference type="EMBL" id="OWK02993.1"/>
    </source>
</evidence>
<dbReference type="AlphaFoldDB" id="A0A212CAH3"/>
<feature type="region of interest" description="Disordered" evidence="1">
    <location>
        <begin position="1"/>
        <end position="115"/>
    </location>
</feature>
<dbReference type="OrthoDB" id="8809203at2759"/>
<organism evidence="2 3">
    <name type="scientific">Cervus elaphus hippelaphus</name>
    <name type="common">European red deer</name>
    <dbReference type="NCBI Taxonomy" id="46360"/>
    <lineage>
        <taxon>Eukaryota</taxon>
        <taxon>Metazoa</taxon>
        <taxon>Chordata</taxon>
        <taxon>Craniata</taxon>
        <taxon>Vertebrata</taxon>
        <taxon>Euteleostomi</taxon>
        <taxon>Mammalia</taxon>
        <taxon>Eutheria</taxon>
        <taxon>Laurasiatheria</taxon>
        <taxon>Artiodactyla</taxon>
        <taxon>Ruminantia</taxon>
        <taxon>Pecora</taxon>
        <taxon>Cervidae</taxon>
        <taxon>Cervinae</taxon>
        <taxon>Cervus</taxon>
    </lineage>
</organism>
<sequence length="115" mass="11553">MAALALGPPPDMGAAWPPGGHPGLSDHLWDAAPSPASSLPPTGDRPKPQLREGASEPPSPLLLPSLGARKAVTEKPLGGHEETEDDHAGAGPQERGVWGQGRLSSLGPGSPRAGG</sequence>
<evidence type="ECO:0000313" key="3">
    <source>
        <dbReference type="Proteomes" id="UP000242450"/>
    </source>
</evidence>
<name>A0A212CAH3_CEREH</name>
<reference evidence="2 3" key="1">
    <citation type="journal article" date="2018" name="Mol. Genet. Genomics">
        <title>The red deer Cervus elaphus genome CerEla1.0: sequencing, annotating, genes, and chromosomes.</title>
        <authorList>
            <person name="Bana N.A."/>
            <person name="Nyiri A."/>
            <person name="Nagy J."/>
            <person name="Frank K."/>
            <person name="Nagy T."/>
            <person name="Steger V."/>
            <person name="Schiller M."/>
            <person name="Lakatos P."/>
            <person name="Sugar L."/>
            <person name="Horn P."/>
            <person name="Barta E."/>
            <person name="Orosz L."/>
        </authorList>
    </citation>
    <scope>NUCLEOTIDE SEQUENCE [LARGE SCALE GENOMIC DNA]</scope>
    <source>
        <strain evidence="2">Hungarian</strain>
    </source>
</reference>
<keyword evidence="3" id="KW-1185">Reference proteome</keyword>
<dbReference type="EMBL" id="MKHE01000023">
    <property type="protein sequence ID" value="OWK02993.1"/>
    <property type="molecule type" value="Genomic_DNA"/>
</dbReference>
<protein>
    <submittedName>
        <fullName evidence="2">Uncharacterized protein</fullName>
    </submittedName>
</protein>
<dbReference type="Proteomes" id="UP000242450">
    <property type="component" value="Chromosome 23"/>
</dbReference>
<feature type="compositionally biased region" description="Basic and acidic residues" evidence="1">
    <location>
        <begin position="44"/>
        <end position="54"/>
    </location>
</feature>
<proteinExistence type="predicted"/>
<feature type="compositionally biased region" description="Basic and acidic residues" evidence="1">
    <location>
        <begin position="71"/>
        <end position="81"/>
    </location>
</feature>
<evidence type="ECO:0000256" key="1">
    <source>
        <dbReference type="SAM" id="MobiDB-lite"/>
    </source>
</evidence>
<gene>
    <name evidence="2" type="ORF">Celaphus_00007759</name>
</gene>
<feature type="compositionally biased region" description="Low complexity" evidence="1">
    <location>
        <begin position="31"/>
        <end position="41"/>
    </location>
</feature>